<reference evidence="5 6" key="1">
    <citation type="journal article" date="2014" name="PLoS ONE">
        <title>Global Analysis of Gene Expression Profiles in Physic Nut (Jatropha curcas L.) Seedlings Exposed to Salt Stress.</title>
        <authorList>
            <person name="Zhang L."/>
            <person name="Zhang C."/>
            <person name="Wu P."/>
            <person name="Chen Y."/>
            <person name="Li M."/>
            <person name="Jiang H."/>
            <person name="Wu G."/>
        </authorList>
    </citation>
    <scope>NUCLEOTIDE SEQUENCE [LARGE SCALE GENOMIC DNA]</scope>
    <source>
        <strain evidence="6">cv. GZQX0401</strain>
        <tissue evidence="5">Young leaves</tissue>
    </source>
</reference>
<evidence type="ECO:0000256" key="1">
    <source>
        <dbReference type="ARBA" id="ARBA00010733"/>
    </source>
</evidence>
<feature type="domain" description="SMP" evidence="4">
    <location>
        <begin position="199"/>
        <end position="257"/>
    </location>
</feature>
<dbReference type="InterPro" id="IPR042971">
    <property type="entry name" value="LEA_SMP"/>
</dbReference>
<protein>
    <recommendedName>
        <fullName evidence="4">SMP domain-containing protein</fullName>
    </recommendedName>
</protein>
<dbReference type="PANTHER" id="PTHR31174:SF31">
    <property type="entry name" value="LATE EMBRYOGENESIS ABUNDANT PROTEIN 3"/>
    <property type="match status" value="1"/>
</dbReference>
<dbReference type="STRING" id="180498.A0A067JCA0"/>
<name>A0A067JCA0_JATCU</name>
<dbReference type="OrthoDB" id="2014755at2759"/>
<dbReference type="PANTHER" id="PTHR31174">
    <property type="entry name" value="SEED MATURATION FAMILY PROTEIN"/>
    <property type="match status" value="1"/>
</dbReference>
<feature type="region of interest" description="Disordered" evidence="3">
    <location>
        <begin position="1"/>
        <end position="23"/>
    </location>
</feature>
<evidence type="ECO:0000313" key="6">
    <source>
        <dbReference type="Proteomes" id="UP000027138"/>
    </source>
</evidence>
<organism evidence="5 6">
    <name type="scientific">Jatropha curcas</name>
    <name type="common">Barbados nut</name>
    <dbReference type="NCBI Taxonomy" id="180498"/>
    <lineage>
        <taxon>Eukaryota</taxon>
        <taxon>Viridiplantae</taxon>
        <taxon>Streptophyta</taxon>
        <taxon>Embryophyta</taxon>
        <taxon>Tracheophyta</taxon>
        <taxon>Spermatophyta</taxon>
        <taxon>Magnoliopsida</taxon>
        <taxon>eudicotyledons</taxon>
        <taxon>Gunneridae</taxon>
        <taxon>Pentapetalae</taxon>
        <taxon>rosids</taxon>
        <taxon>fabids</taxon>
        <taxon>Malpighiales</taxon>
        <taxon>Euphorbiaceae</taxon>
        <taxon>Crotonoideae</taxon>
        <taxon>Jatropheae</taxon>
        <taxon>Jatropha</taxon>
    </lineage>
</organism>
<keyword evidence="2" id="KW-0677">Repeat</keyword>
<accession>A0A067JCA0</accession>
<dbReference type="Proteomes" id="UP000027138">
    <property type="component" value="Unassembled WGS sequence"/>
</dbReference>
<feature type="domain" description="SMP" evidence="4">
    <location>
        <begin position="135"/>
        <end position="191"/>
    </location>
</feature>
<feature type="compositionally biased region" description="Polar residues" evidence="3">
    <location>
        <begin position="1"/>
        <end position="11"/>
    </location>
</feature>
<evidence type="ECO:0000313" key="5">
    <source>
        <dbReference type="EMBL" id="KDP21437.1"/>
    </source>
</evidence>
<sequence length="260" mass="27395">MSQEQPRQTQTEQDRDPITYGDIFNVHGNLASTPVAPVDAATMQAAENRVLGETRRGGPASAMQSAANVNLREGFVDPDEASNVARDDQIEVSESDGPGGDRVITETIAGQVVAQYIEPRAERTTPGSIANRDAVTIGEALEATSLSAGEKPVEQSDAAAIQAAEVRATGINEVLPGGIGAEAQSAATRNRALSDRDKITLSEVLEDASLKLPADKAVTREDADRVIQAEVRNRPDMHATPGGVTASMAAAARMNRNRNT</sequence>
<feature type="region of interest" description="Disordered" evidence="3">
    <location>
        <begin position="235"/>
        <end position="260"/>
    </location>
</feature>
<evidence type="ECO:0000259" key="4">
    <source>
        <dbReference type="Pfam" id="PF04927"/>
    </source>
</evidence>
<feature type="domain" description="SMP" evidence="4">
    <location>
        <begin position="18"/>
        <end position="72"/>
    </location>
</feature>
<dbReference type="AlphaFoldDB" id="A0A067JCA0"/>
<comment type="similarity">
    <text evidence="1">Belongs to the LEA type SMP family.</text>
</comment>
<dbReference type="KEGG" id="jcu:105649972"/>
<proteinExistence type="inferred from homology"/>
<evidence type="ECO:0000256" key="2">
    <source>
        <dbReference type="ARBA" id="ARBA00022737"/>
    </source>
</evidence>
<dbReference type="Pfam" id="PF04927">
    <property type="entry name" value="SMP"/>
    <property type="match status" value="3"/>
</dbReference>
<keyword evidence="6" id="KW-1185">Reference proteome</keyword>
<evidence type="ECO:0000256" key="3">
    <source>
        <dbReference type="SAM" id="MobiDB-lite"/>
    </source>
</evidence>
<dbReference type="EMBL" id="KK915662">
    <property type="protein sequence ID" value="KDP21437.1"/>
    <property type="molecule type" value="Genomic_DNA"/>
</dbReference>
<dbReference type="InterPro" id="IPR007011">
    <property type="entry name" value="LEA_SMP_dom"/>
</dbReference>
<gene>
    <name evidence="5" type="ORF">JCGZ_21908</name>
</gene>